<gene>
    <name evidence="9" type="ORF">DFQ59_102569</name>
</gene>
<dbReference type="GO" id="GO:0005886">
    <property type="term" value="C:plasma membrane"/>
    <property type="evidence" value="ECO:0007669"/>
    <property type="project" value="TreeGrafter"/>
</dbReference>
<dbReference type="PROSITE" id="PS50005">
    <property type="entry name" value="TPR"/>
    <property type="match status" value="2"/>
</dbReference>
<evidence type="ECO:0000256" key="5">
    <source>
        <dbReference type="PROSITE-ProRule" id="PRU00339"/>
    </source>
</evidence>
<evidence type="ECO:0000256" key="2">
    <source>
        <dbReference type="ARBA" id="ARBA00022737"/>
    </source>
</evidence>
<dbReference type="OrthoDB" id="9776053at2"/>
<dbReference type="Proteomes" id="UP000252707">
    <property type="component" value="Unassembled WGS sequence"/>
</dbReference>
<feature type="transmembrane region" description="Helical" evidence="6">
    <location>
        <begin position="6"/>
        <end position="24"/>
    </location>
</feature>
<evidence type="ECO:0000313" key="10">
    <source>
        <dbReference type="Proteomes" id="UP000252707"/>
    </source>
</evidence>
<dbReference type="InterPro" id="IPR017560">
    <property type="entry name" value="Cyt_c_biogenesis_CcmI"/>
</dbReference>
<dbReference type="InterPro" id="IPR056412">
    <property type="entry name" value="Ig_CycH"/>
</dbReference>
<reference evidence="9 10" key="1">
    <citation type="submission" date="2018-07" db="EMBL/GenBank/DDBJ databases">
        <title>Genomic Encyclopedia of Type Strains, Phase IV (KMG-IV): sequencing the most valuable type-strain genomes for metagenomic binning, comparative biology and taxonomic classification.</title>
        <authorList>
            <person name="Goeker M."/>
        </authorList>
    </citation>
    <scope>NUCLEOTIDE SEQUENCE [LARGE SCALE GENOMIC DNA]</scope>
    <source>
        <strain evidence="9 10">DSM 26407</strain>
    </source>
</reference>
<dbReference type="InterPro" id="IPR011990">
    <property type="entry name" value="TPR-like_helical_dom_sf"/>
</dbReference>
<proteinExistence type="predicted"/>
<evidence type="ECO:0000256" key="1">
    <source>
        <dbReference type="ARBA" id="ARBA00004196"/>
    </source>
</evidence>
<dbReference type="PANTHER" id="PTHR47870">
    <property type="entry name" value="CYTOCHROME C-TYPE BIOGENESIS PROTEIN CCMH"/>
    <property type="match status" value="1"/>
</dbReference>
<feature type="repeat" description="TPR" evidence="5">
    <location>
        <begin position="158"/>
        <end position="191"/>
    </location>
</feature>
<keyword evidence="6" id="KW-0812">Transmembrane</keyword>
<keyword evidence="3" id="KW-0201">Cytochrome c-type biogenesis</keyword>
<dbReference type="PANTHER" id="PTHR47870:SF4">
    <property type="entry name" value="CYTOCHROME C-TYPE BIOGENESIS PROTEIN CYCH"/>
    <property type="match status" value="1"/>
</dbReference>
<dbReference type="InterPro" id="IPR051263">
    <property type="entry name" value="C-type_cytochrome_biogenesis"/>
</dbReference>
<dbReference type="SMART" id="SM00028">
    <property type="entry name" value="TPR"/>
    <property type="match status" value="2"/>
</dbReference>
<evidence type="ECO:0000256" key="6">
    <source>
        <dbReference type="SAM" id="Phobius"/>
    </source>
</evidence>
<keyword evidence="10" id="KW-1185">Reference proteome</keyword>
<keyword evidence="2" id="KW-0677">Repeat</keyword>
<dbReference type="Pfam" id="PF23914">
    <property type="entry name" value="TPR_CcmH_CycH"/>
    <property type="match status" value="1"/>
</dbReference>
<dbReference type="SUPFAM" id="SSF48452">
    <property type="entry name" value="TPR-like"/>
    <property type="match status" value="1"/>
</dbReference>
<dbReference type="InterPro" id="IPR019734">
    <property type="entry name" value="TPR_rpt"/>
</dbReference>
<feature type="domain" description="Cytochrome c-type biogenesis protein H Ig-like" evidence="7">
    <location>
        <begin position="316"/>
        <end position="424"/>
    </location>
</feature>
<evidence type="ECO:0000259" key="7">
    <source>
        <dbReference type="Pfam" id="PF23892"/>
    </source>
</evidence>
<dbReference type="InterPro" id="IPR056413">
    <property type="entry name" value="TPR_CcmH_CycH"/>
</dbReference>
<feature type="domain" description="Cytochrome c-type biogenesis protein H TPR" evidence="8">
    <location>
        <begin position="142"/>
        <end position="264"/>
    </location>
</feature>
<name>A0A369CE80_9GAMM</name>
<feature type="transmembrane region" description="Helical" evidence="6">
    <location>
        <begin position="93"/>
        <end position="110"/>
    </location>
</feature>
<dbReference type="EMBL" id="QPJY01000002">
    <property type="protein sequence ID" value="RCX32209.1"/>
    <property type="molecule type" value="Genomic_DNA"/>
</dbReference>
<evidence type="ECO:0000256" key="3">
    <source>
        <dbReference type="ARBA" id="ARBA00022748"/>
    </source>
</evidence>
<dbReference type="RefSeq" id="WP_114279024.1">
    <property type="nucleotide sequence ID" value="NZ_QPJY01000002.1"/>
</dbReference>
<dbReference type="Pfam" id="PF23892">
    <property type="entry name" value="Ig_CycH"/>
    <property type="match status" value="1"/>
</dbReference>
<feature type="repeat" description="TPR" evidence="5">
    <location>
        <begin position="229"/>
        <end position="262"/>
    </location>
</feature>
<dbReference type="GO" id="GO:0030313">
    <property type="term" value="C:cell envelope"/>
    <property type="evidence" value="ECO:0007669"/>
    <property type="project" value="UniProtKB-SubCell"/>
</dbReference>
<keyword evidence="6" id="KW-0472">Membrane</keyword>
<dbReference type="GO" id="GO:0017004">
    <property type="term" value="P:cytochrome complex assembly"/>
    <property type="evidence" value="ECO:0007669"/>
    <property type="project" value="UniProtKB-KW"/>
</dbReference>
<dbReference type="Gene3D" id="1.25.40.10">
    <property type="entry name" value="Tetratricopeptide repeat domain"/>
    <property type="match status" value="1"/>
</dbReference>
<organism evidence="9 10">
    <name type="scientific">Thioalbus denitrificans</name>
    <dbReference type="NCBI Taxonomy" id="547122"/>
    <lineage>
        <taxon>Bacteria</taxon>
        <taxon>Pseudomonadati</taxon>
        <taxon>Pseudomonadota</taxon>
        <taxon>Gammaproteobacteria</taxon>
        <taxon>Chromatiales</taxon>
        <taxon>Ectothiorhodospiraceae</taxon>
        <taxon>Thioalbus</taxon>
    </lineage>
</organism>
<comment type="caution">
    <text evidence="9">The sequence shown here is derived from an EMBL/GenBank/DDBJ whole genome shotgun (WGS) entry which is preliminary data.</text>
</comment>
<evidence type="ECO:0000259" key="8">
    <source>
        <dbReference type="Pfam" id="PF23914"/>
    </source>
</evidence>
<keyword evidence="4 5" id="KW-0802">TPR repeat</keyword>
<dbReference type="NCBIfam" id="TIGR03142">
    <property type="entry name" value="cytochro_ccmI"/>
    <property type="match status" value="1"/>
</dbReference>
<evidence type="ECO:0000256" key="4">
    <source>
        <dbReference type="ARBA" id="ARBA00022803"/>
    </source>
</evidence>
<accession>A0A369CE80</accession>
<sequence>MTTLWIVFAVLVLAALAIVVPPLLRRRGLSNVARDELNLAIHGERLTELKRLFDEAEMTRADYDQAVLELEQDLADDLAAGSDRAQSTQAGRWAAVLVVVLVPLLSVGLYNRLGNADRLADFETSAEVGRTTGQEGMPSIDKMVSTLEQKLRENPDQPEGWFLLGRSYLAMDRPAEAAEALRKANEMQPGNAQFMVTYAQALALSREGDFSGEPLELIRKVLDAEPENAQGLFLAGVANFQQGSFEQAILFWRKVLAMQPPESEDSQLLQTYIQRASTLLAQQGGQVPAMEPPVASAVPQAPAAGAQTPEAGSARLTVQVSLAPELADQVKPTDTVFVFAVAAQGPRMPLAIQRLTAAELPVTVELDDSMAMMPAMKLSSFPEVTVGARVSFSGDAIAKSGDFEGRVTPVTVAGAKEPIAVVIDTKVP</sequence>
<evidence type="ECO:0000313" key="9">
    <source>
        <dbReference type="EMBL" id="RCX32209.1"/>
    </source>
</evidence>
<protein>
    <submittedName>
        <fullName evidence="9">Cytochrome c-type biogenesis protein CcmH</fullName>
    </submittedName>
</protein>
<dbReference type="AlphaFoldDB" id="A0A369CE80"/>
<comment type="subcellular location">
    <subcellularLocation>
        <location evidence="1">Cell envelope</location>
    </subcellularLocation>
</comment>
<keyword evidence="6" id="KW-1133">Transmembrane helix</keyword>